<feature type="transmembrane region" description="Helical" evidence="6">
    <location>
        <begin position="1799"/>
        <end position="1826"/>
    </location>
</feature>
<evidence type="ECO:0000256" key="4">
    <source>
        <dbReference type="ARBA" id="ARBA00022840"/>
    </source>
</evidence>
<keyword evidence="2" id="KW-0677">Repeat</keyword>
<keyword evidence="6" id="KW-0812">Transmembrane</keyword>
<feature type="compositionally biased region" description="Basic and acidic residues" evidence="5">
    <location>
        <begin position="785"/>
        <end position="799"/>
    </location>
</feature>
<keyword evidence="4" id="KW-0067">ATP-binding</keyword>
<dbReference type="InterPro" id="IPR003593">
    <property type="entry name" value="AAA+_ATPase"/>
</dbReference>
<feature type="domain" description="ABC transporter" evidence="7">
    <location>
        <begin position="810"/>
        <end position="1094"/>
    </location>
</feature>
<feature type="transmembrane region" description="Helical" evidence="6">
    <location>
        <begin position="585"/>
        <end position="608"/>
    </location>
</feature>
<feature type="transmembrane region" description="Helical" evidence="6">
    <location>
        <begin position="510"/>
        <end position="530"/>
    </location>
</feature>
<accession>A0A1Y1JHD5</accession>
<feature type="compositionally biased region" description="Polar residues" evidence="5">
    <location>
        <begin position="2043"/>
        <end position="2056"/>
    </location>
</feature>
<protein>
    <submittedName>
        <fullName evidence="8">ABC transporter</fullName>
    </submittedName>
</protein>
<dbReference type="Gene3D" id="3.40.50.300">
    <property type="entry name" value="P-loop containing nucleotide triphosphate hydrolases"/>
    <property type="match status" value="1"/>
</dbReference>
<feature type="compositionally biased region" description="Polar residues" evidence="5">
    <location>
        <begin position="2200"/>
        <end position="2213"/>
    </location>
</feature>
<feature type="compositionally biased region" description="Low complexity" evidence="5">
    <location>
        <begin position="453"/>
        <end position="465"/>
    </location>
</feature>
<reference evidence="9" key="1">
    <citation type="submission" date="2017-04" db="EMBL/GenBank/DDBJ databases">
        <title>Plasmodium gonderi genome.</title>
        <authorList>
            <person name="Arisue N."/>
            <person name="Honma H."/>
            <person name="Kawai S."/>
            <person name="Tougan T."/>
            <person name="Tanabe K."/>
            <person name="Horii T."/>
        </authorList>
    </citation>
    <scope>NUCLEOTIDE SEQUENCE [LARGE SCALE GENOMIC DNA]</scope>
    <source>
        <strain evidence="9">ATCC 30045</strain>
    </source>
</reference>
<evidence type="ECO:0000256" key="3">
    <source>
        <dbReference type="ARBA" id="ARBA00022741"/>
    </source>
</evidence>
<feature type="transmembrane region" description="Helical" evidence="6">
    <location>
        <begin position="1695"/>
        <end position="1713"/>
    </location>
</feature>
<organism evidence="8 9">
    <name type="scientific">Plasmodium gonderi</name>
    <dbReference type="NCBI Taxonomy" id="77519"/>
    <lineage>
        <taxon>Eukaryota</taxon>
        <taxon>Sar</taxon>
        <taxon>Alveolata</taxon>
        <taxon>Apicomplexa</taxon>
        <taxon>Aconoidasida</taxon>
        <taxon>Haemosporida</taxon>
        <taxon>Plasmodiidae</taxon>
        <taxon>Plasmodium</taxon>
        <taxon>Plasmodium (Plasmodium)</taxon>
    </lineage>
</organism>
<dbReference type="Proteomes" id="UP000195521">
    <property type="component" value="Unassembled WGS sequence"/>
</dbReference>
<feature type="transmembrane region" description="Helical" evidence="6">
    <location>
        <begin position="1767"/>
        <end position="1787"/>
    </location>
</feature>
<feature type="transmembrane region" description="Helical" evidence="6">
    <location>
        <begin position="1934"/>
        <end position="1953"/>
    </location>
</feature>
<keyword evidence="9" id="KW-1185">Reference proteome</keyword>
<evidence type="ECO:0000256" key="2">
    <source>
        <dbReference type="ARBA" id="ARBA00022737"/>
    </source>
</evidence>
<evidence type="ECO:0000256" key="6">
    <source>
        <dbReference type="SAM" id="Phobius"/>
    </source>
</evidence>
<keyword evidence="3" id="KW-0547">Nucleotide-binding</keyword>
<feature type="transmembrane region" description="Helical" evidence="6">
    <location>
        <begin position="2630"/>
        <end position="2647"/>
    </location>
</feature>
<dbReference type="OMA" id="YFNEWYY"/>
<evidence type="ECO:0000313" key="8">
    <source>
        <dbReference type="EMBL" id="GAW80627.1"/>
    </source>
</evidence>
<sequence>MKTRKLYGLIKKAYYEKRKDLIFYFFFLLIPFLLVSFHLFLRNISDKYSLEIYNATPENDKIDLNDTIRQYVLFLSNELCSKEVEENVYINHICVTPDDNISRAFVAYANEVDLNIFRVYKSEEECLKNLKYAIQLRASDLSNLNKKQNGGKDENKKISNLISIIKNNLKQSDSVTLDELYGKIHSQKNYDDLLSLHFDEETKREIKKTKLYKSFIKDMKNLKDESSYNAFFKDEKKKIFFFNFVKSNLIQTNKSCGLLAIENVTYSDEESKLSFSYVLGRKPSWEIKNDAKYNHMNGQNSRRKFSQNDRNENQVKGKNEFAIYPVFSNEHKNKKDVITNVSYKIRVGDYALIESSEDYFFNDININLKQNFVNFSTIDDLSFNIYFNEWYYRSFFIVLEYHFNLFLLRYNSSVQMAYSDRIGSCPNEKRDSIYSEKYNSHSNEKYNSRVRISSPTDSTDTYSSDMPKNPVEGERQSKSTSMLHLNDFFLVKMPMRNMKINAFDAFEKNIFRVVMFLCVCLFIVNICFDINKERKMNMENFLFCLKINKYYYYFSWLLFYFLVLFVYNILFSYIIYVYIYKRFVHYFIVFTCIYFFMMNSLLFTIICMQFSDNSVINYIASFLFFFLFSSFRLIIHSGIGRVLSFLVLLIPHASFCLALDFFFILIKNDIPVYYSELFIKFENISLMHLFLHSLLSFLLLICILTYMIYYRNNHHGMLYQWTRKKNKTVRKSETSWDERVANSRNTFMLQMENHELSEKLCKERFTYHIPSEETKPKKLKQSQKPGEKQYRNSELREEHYRNNESDDCYLIIKNVNKTYGRKHVLKDVSLTLRNNRIFVLLGENGSGKSTLINIITKMITKDSGEISFFKNRSKKKKKLNNLTRVLDTSADIPNNGHNILTNLSTTLPNKCRKIIQHLITSPMIGKIWKKRKNGMKLSYCSQNVILYENLTFFETIIIFLLYYNKNIEKYLKKKRTLKIMNDLDLSPYLNHKIKDLIDDVKKKISIFICFLVKRDVYILDEPFIALDIKTKTKLFKFFDKIKKNNILFICTHDIYEANYFANDIAIIKSGHIIFSGSKSQFLKLVDYKFVLNIRFNNQETEKQYPFFSNSGSIQERSIRSARASRDGLTGASKDDPTGDCEKLPSNHNRSNLFKILTEDINTTDRKNIETVKKHIIDFVKIMREENKTCFIFFNSNYVYCTYKINETESLKKLLYLLRRFKNILTYQLKTIDIYYTYIYIYSYSEKKNLLMNVHDRDLSYLIKMDPLFYLFFANVKYFNELNNNMLISKSQQSTKHLPSDFGYLRDILIKTKNRCNSQYECEKRAYLTARESDEFLSIHTADCTPIVQSHTQSFTQVQRCRHTKDTMMRVNNFYIGGMIKRWISLFATYVKPSLYMKLKKDLSNTSFYWYKFWVPIFLLSLGLLIIKCVSLFGKVKNIELDYATISSNHLKKSTLNYYIIYTSEMISHDDEHKMQQVVLSTGDNNKTPVDVTSKWFQKWNWRRQEKKVHPMKEIKNDIQVKKKGSVNNIFDFTENNFLYYNNTIKSLLDKHCINEKIRYIDEFINEDNLYEHVNNYLKKKSILEDDISLGTYIFHINEKQVQDNDLDTSSHVEMNINLFYNYTSIHSYAYYTNSAFNILSDFQNSLMNSEIKGNSEKWSIKENIANGSSNLNKKKIDVTNEPFTIKFHEYFLRDFYINMYVFLSIVIFFCVFFEKLKNEIEYRKVFYHFHVHKYVHYFQILLLEYFYYLIYIILLITVLYLFEYQGFVISSFFLFLMLYGFNTFLSISLFSSLYLHSSILFVFINFIFCGIVSIVIYVLAILSYAYNNEVLMNLSHVLVCIFRILDSFSLSHVLNISSLCINMKRHMKQMDENVMKADSREIFKTSKIYTYLFGTYKDVFPSNQATKNYPAGVSEVMNGFCGESSSFYNTTGDFYFLIVNCVLYLLILFYKLYKHNKARQNQNQSQNQDLKKVDANELDRDVRTHSSSQKYFFFVKHFYLANMAYKCEKDKKKNGFFKIISFVKKFLGLQKKKTIVKDSYNSFGNSESETETNASLDQHDEKQKRNVKVKLSKPLDNQSFRYEDGECEETIEKMTDLESVLKVEDDSTAERHIGKHSAEEKYILKNINVRMKPYKIYTFSSIFNHDLNVLYFFKFFFSNEKRKIGIERYHCLGINKASMQNGKRAKSGEAVKIGDAANSGEASNSGEISNSGEPTKPRRDKKKRNKRRGRKHPNKNTKSSNNKNTIINEAFIAPMQREDETNYKIVLIPDMTIYEHVKIILTYKNIILTDMELMYMIHLLMLIVNLKCDIHLRCNELSGGMKKKVELILNLLRNEKIIFLYKLNDNIDFCSQIYINTILKNIILVNEYDDMFSLGDLSERSKNHVKRDSQEEGEINQVMHQSCTVYRGDKSEKEKSDYNCDRYGLPQDEGKTTTCLISSNMQSSNENIINSYIKENILKIKFTPKIFVIYTHIYTDILYYDYLYLFNKKKITYHNCTKNIITTFKNHYSFHVKLKGIDEAKIHEYIKVFFCTNKRAFLKFRKVVNIFDQRNAIMRKKSGYACLTEGNPACDRDDDNVCDNDQGAHGIFTNSTISFIEKNAKKGALNLRNIFYIFKTVKRKKKKKKKKKKIFFTRFLKFHKVLLNLIMDSKSDVILYLNRNKYISIFLLFKFVICHLAYASIQKFVQKHKEIKTVYSEITKFNHYFFILKIPHSRHFFKLLEINQRIKFRDKEIQVQRVNINNVNANDIFLLLFKKLL</sequence>
<feature type="region of interest" description="Disordered" evidence="5">
    <location>
        <begin position="772"/>
        <end position="799"/>
    </location>
</feature>
<feature type="transmembrane region" description="Helical" evidence="6">
    <location>
        <begin position="686"/>
        <end position="709"/>
    </location>
</feature>
<name>A0A1Y1JHD5_PLAGO</name>
<dbReference type="GeneID" id="39747342"/>
<dbReference type="GO" id="GO:0016020">
    <property type="term" value="C:membrane"/>
    <property type="evidence" value="ECO:0007669"/>
    <property type="project" value="InterPro"/>
</dbReference>
<keyword evidence="6" id="KW-0472">Membrane</keyword>
<keyword evidence="1" id="KW-0813">Transport</keyword>
<proteinExistence type="predicted"/>
<evidence type="ECO:0000256" key="1">
    <source>
        <dbReference type="ARBA" id="ARBA00022448"/>
    </source>
</evidence>
<dbReference type="GO" id="GO:0005524">
    <property type="term" value="F:ATP binding"/>
    <property type="evidence" value="ECO:0007669"/>
    <property type="project" value="UniProtKB-KW"/>
</dbReference>
<dbReference type="GO" id="GO:0005319">
    <property type="term" value="F:lipid transporter activity"/>
    <property type="evidence" value="ECO:0007669"/>
    <property type="project" value="TreeGrafter"/>
</dbReference>
<dbReference type="PANTHER" id="PTHR19229:SF36">
    <property type="entry name" value="ATP-BINDING CASSETTE SUB-FAMILY A MEMBER 2"/>
    <property type="match status" value="1"/>
</dbReference>
<feature type="region of interest" description="Disordered" evidence="5">
    <location>
        <begin position="2043"/>
        <end position="2065"/>
    </location>
</feature>
<dbReference type="PROSITE" id="PS50893">
    <property type="entry name" value="ABC_TRANSPORTER_2"/>
    <property type="match status" value="1"/>
</dbReference>
<dbReference type="GO" id="GO:0140359">
    <property type="term" value="F:ABC-type transporter activity"/>
    <property type="evidence" value="ECO:0007669"/>
    <property type="project" value="InterPro"/>
</dbReference>
<dbReference type="GO" id="GO:0016887">
    <property type="term" value="F:ATP hydrolysis activity"/>
    <property type="evidence" value="ECO:0007669"/>
    <property type="project" value="InterPro"/>
</dbReference>
<dbReference type="InterPro" id="IPR003439">
    <property type="entry name" value="ABC_transporter-like_ATP-bd"/>
</dbReference>
<feature type="region of interest" description="Disordered" evidence="5">
    <location>
        <begin position="293"/>
        <end position="312"/>
    </location>
</feature>
<keyword evidence="6" id="KW-1133">Transmembrane helix</keyword>
<dbReference type="Pfam" id="PF00005">
    <property type="entry name" value="ABC_tran"/>
    <property type="match status" value="1"/>
</dbReference>
<gene>
    <name evidence="8" type="ORF">PGO_081930</name>
</gene>
<comment type="caution">
    <text evidence="8">The sequence shown here is derived from an EMBL/GenBank/DDBJ whole genome shotgun (WGS) entry which is preliminary data.</text>
</comment>
<dbReference type="PROSITE" id="PS00211">
    <property type="entry name" value="ABC_TRANSPORTER_1"/>
    <property type="match status" value="1"/>
</dbReference>
<dbReference type="InterPro" id="IPR027417">
    <property type="entry name" value="P-loop_NTPase"/>
</dbReference>
<evidence type="ECO:0000256" key="5">
    <source>
        <dbReference type="SAM" id="MobiDB-lite"/>
    </source>
</evidence>
<feature type="region of interest" description="Disordered" evidence="5">
    <location>
        <begin position="1122"/>
        <end position="1146"/>
    </location>
</feature>
<dbReference type="InterPro" id="IPR026082">
    <property type="entry name" value="ABCA"/>
</dbReference>
<feature type="transmembrane region" description="Helical" evidence="6">
    <location>
        <begin position="641"/>
        <end position="666"/>
    </location>
</feature>
<dbReference type="OrthoDB" id="8061355at2759"/>
<feature type="region of interest" description="Disordered" evidence="5">
    <location>
        <begin position="445"/>
        <end position="478"/>
    </location>
</feature>
<feature type="region of interest" description="Disordered" evidence="5">
    <location>
        <begin position="2196"/>
        <end position="2243"/>
    </location>
</feature>
<feature type="compositionally biased region" description="Basic residues" evidence="5">
    <location>
        <begin position="2218"/>
        <end position="2235"/>
    </location>
</feature>
<dbReference type="RefSeq" id="XP_028543216.1">
    <property type="nucleotide sequence ID" value="XM_028687415.1"/>
</dbReference>
<dbReference type="InterPro" id="IPR017871">
    <property type="entry name" value="ABC_transporter-like_CS"/>
</dbReference>
<dbReference type="PANTHER" id="PTHR19229">
    <property type="entry name" value="ATP-BINDING CASSETTE TRANSPORTER SUBFAMILY A ABCA"/>
    <property type="match status" value="1"/>
</dbReference>
<feature type="transmembrane region" description="Helical" evidence="6">
    <location>
        <begin position="551"/>
        <end position="579"/>
    </location>
</feature>
<evidence type="ECO:0000259" key="7">
    <source>
        <dbReference type="PROSITE" id="PS50893"/>
    </source>
</evidence>
<dbReference type="SUPFAM" id="SSF52540">
    <property type="entry name" value="P-loop containing nucleoside triphosphate hydrolases"/>
    <property type="match status" value="3"/>
</dbReference>
<feature type="compositionally biased region" description="Basic and acidic residues" evidence="5">
    <location>
        <begin position="1132"/>
        <end position="1144"/>
    </location>
</feature>
<evidence type="ECO:0000313" key="9">
    <source>
        <dbReference type="Proteomes" id="UP000195521"/>
    </source>
</evidence>
<dbReference type="SMART" id="SM00382">
    <property type="entry name" value="AAA"/>
    <property type="match status" value="1"/>
</dbReference>
<feature type="transmembrane region" description="Helical" evidence="6">
    <location>
        <begin position="2662"/>
        <end position="2681"/>
    </location>
</feature>
<dbReference type="EMBL" id="BDQF01000009">
    <property type="protein sequence ID" value="GAW80627.1"/>
    <property type="molecule type" value="Genomic_DNA"/>
</dbReference>
<feature type="transmembrane region" description="Helical" evidence="6">
    <location>
        <begin position="1734"/>
        <end position="1761"/>
    </location>
</feature>
<feature type="transmembrane region" description="Helical" evidence="6">
    <location>
        <begin position="21"/>
        <end position="41"/>
    </location>
</feature>
<feature type="transmembrane region" description="Helical" evidence="6">
    <location>
        <begin position="615"/>
        <end position="635"/>
    </location>
</feature>